<gene>
    <name evidence="3" type="ORF">FA10DRAFT_300451</name>
</gene>
<proteinExistence type="predicted"/>
<dbReference type="GeneID" id="37046765"/>
<dbReference type="AlphaFoldDB" id="A0A316YRY2"/>
<dbReference type="PANTHER" id="PTHR21032">
    <property type="entry name" value="G PATCH DOMAIN-CONTAINING PROTEIN 11"/>
    <property type="match status" value="1"/>
</dbReference>
<feature type="region of interest" description="Disordered" evidence="1">
    <location>
        <begin position="258"/>
        <end position="290"/>
    </location>
</feature>
<dbReference type="OrthoDB" id="786951at2759"/>
<evidence type="ECO:0000313" key="4">
    <source>
        <dbReference type="Proteomes" id="UP000245768"/>
    </source>
</evidence>
<accession>A0A316YRY2</accession>
<evidence type="ECO:0000313" key="3">
    <source>
        <dbReference type="EMBL" id="PWN91882.1"/>
    </source>
</evidence>
<name>A0A316YRY2_9BASI</name>
<dbReference type="InterPro" id="IPR039249">
    <property type="entry name" value="GPATCH11"/>
</dbReference>
<organism evidence="3 4">
    <name type="scientific">Acaromyces ingoldii</name>
    <dbReference type="NCBI Taxonomy" id="215250"/>
    <lineage>
        <taxon>Eukaryota</taxon>
        <taxon>Fungi</taxon>
        <taxon>Dikarya</taxon>
        <taxon>Basidiomycota</taxon>
        <taxon>Ustilaginomycotina</taxon>
        <taxon>Exobasidiomycetes</taxon>
        <taxon>Exobasidiales</taxon>
        <taxon>Cryptobasidiaceae</taxon>
        <taxon>Acaromyces</taxon>
    </lineage>
</organism>
<protein>
    <recommendedName>
        <fullName evidence="2">DUF4187 domain-containing protein</fullName>
    </recommendedName>
</protein>
<dbReference type="RefSeq" id="XP_025379080.1">
    <property type="nucleotide sequence ID" value="XM_025524849.1"/>
</dbReference>
<feature type="compositionally biased region" description="Basic and acidic residues" evidence="1">
    <location>
        <begin position="86"/>
        <end position="106"/>
    </location>
</feature>
<feature type="compositionally biased region" description="Basic and acidic residues" evidence="1">
    <location>
        <begin position="268"/>
        <end position="277"/>
    </location>
</feature>
<keyword evidence="4" id="KW-1185">Reference proteome</keyword>
<dbReference type="SMART" id="SM01173">
    <property type="entry name" value="DUF4187"/>
    <property type="match status" value="1"/>
</dbReference>
<dbReference type="InParanoid" id="A0A316YRY2"/>
<feature type="compositionally biased region" description="Acidic residues" evidence="1">
    <location>
        <begin position="258"/>
        <end position="267"/>
    </location>
</feature>
<evidence type="ECO:0000259" key="2">
    <source>
        <dbReference type="SMART" id="SM01173"/>
    </source>
</evidence>
<dbReference type="InterPro" id="IPR025239">
    <property type="entry name" value="DUF4187"/>
</dbReference>
<dbReference type="PANTHER" id="PTHR21032:SF0">
    <property type="entry name" value="G PATCH DOMAIN-CONTAINING PROTEIN 11"/>
    <property type="match status" value="1"/>
</dbReference>
<dbReference type="Proteomes" id="UP000245768">
    <property type="component" value="Unassembled WGS sequence"/>
</dbReference>
<feature type="region of interest" description="Disordered" evidence="1">
    <location>
        <begin position="1"/>
        <end position="155"/>
    </location>
</feature>
<dbReference type="GO" id="GO:0000776">
    <property type="term" value="C:kinetochore"/>
    <property type="evidence" value="ECO:0007669"/>
    <property type="project" value="TreeGrafter"/>
</dbReference>
<dbReference type="EMBL" id="KZ819635">
    <property type="protein sequence ID" value="PWN91882.1"/>
    <property type="molecule type" value="Genomic_DNA"/>
</dbReference>
<feature type="compositionally biased region" description="Basic and acidic residues" evidence="1">
    <location>
        <begin position="44"/>
        <end position="71"/>
    </location>
</feature>
<sequence>MVQSPSSSSGEEEEEDFMSDKFLDVATAGAPGGKKAGSASAETYSERRRKELNRATERGRILSRAERERLARRQGLGRSLIEIAEGEDRGKRKREEEEKEQGESKALRMMKAMGYVAGDTLGKKDDDGGDDDKEAPPADEEADGGKGRDMTAPLPIDERWIGARVRHGIGLLSRSIHAASEKQAEEAAKGDLEDFRKRATKEHEARHCEALLKRARKTCEDLDRQQDIEYSPLWLDPQLLYIKKDDLALDRARLIEQALDEDDEEEPEATKATKEGSNEPEQTPSQRRQEAKQFINLEPKARLDITLSHLRFAHFYCLFCGEKYGSQDELQQVCPGEEEDDH</sequence>
<feature type="compositionally biased region" description="Acidic residues" evidence="1">
    <location>
        <begin position="127"/>
        <end position="142"/>
    </location>
</feature>
<dbReference type="Pfam" id="PF13821">
    <property type="entry name" value="DUF4187"/>
    <property type="match status" value="1"/>
</dbReference>
<evidence type="ECO:0000256" key="1">
    <source>
        <dbReference type="SAM" id="MobiDB-lite"/>
    </source>
</evidence>
<feature type="domain" description="DUF4187" evidence="2">
    <location>
        <begin position="288"/>
        <end position="342"/>
    </location>
</feature>
<reference evidence="3 4" key="1">
    <citation type="journal article" date="2018" name="Mol. Biol. Evol.">
        <title>Broad Genomic Sampling Reveals a Smut Pathogenic Ancestry of the Fungal Clade Ustilaginomycotina.</title>
        <authorList>
            <person name="Kijpornyongpan T."/>
            <person name="Mondo S.J."/>
            <person name="Barry K."/>
            <person name="Sandor L."/>
            <person name="Lee J."/>
            <person name="Lipzen A."/>
            <person name="Pangilinan J."/>
            <person name="LaButti K."/>
            <person name="Hainaut M."/>
            <person name="Henrissat B."/>
            <person name="Grigoriev I.V."/>
            <person name="Spatafora J.W."/>
            <person name="Aime M.C."/>
        </authorList>
    </citation>
    <scope>NUCLEOTIDE SEQUENCE [LARGE SCALE GENOMIC DNA]</scope>
    <source>
        <strain evidence="3 4">MCA 4198</strain>
    </source>
</reference>